<evidence type="ECO:0000256" key="12">
    <source>
        <dbReference type="RuleBase" id="RU004161"/>
    </source>
</evidence>
<dbReference type="SMART" id="SM01004">
    <property type="entry name" value="ALAD"/>
    <property type="match status" value="1"/>
</dbReference>
<comment type="catalytic activity">
    <reaction evidence="11">
        <text>2 5-aminolevulinate = porphobilinogen + 2 H2O + H(+)</text>
        <dbReference type="Rhea" id="RHEA:24064"/>
        <dbReference type="ChEBI" id="CHEBI:15377"/>
        <dbReference type="ChEBI" id="CHEBI:15378"/>
        <dbReference type="ChEBI" id="CHEBI:58126"/>
        <dbReference type="ChEBI" id="CHEBI:356416"/>
        <dbReference type="EC" id="4.2.1.24"/>
    </reaction>
</comment>
<keyword evidence="4" id="KW-0021">Allosteric enzyme</keyword>
<dbReference type="Gene3D" id="3.20.20.70">
    <property type="entry name" value="Aldolase class I"/>
    <property type="match status" value="3"/>
</dbReference>
<gene>
    <name evidence="13" type="ORF">E2562_015381</name>
</gene>
<keyword evidence="5" id="KW-0350">Heme biosynthesis</keyword>
<evidence type="ECO:0000256" key="4">
    <source>
        <dbReference type="ARBA" id="ARBA00022533"/>
    </source>
</evidence>
<evidence type="ECO:0000256" key="5">
    <source>
        <dbReference type="ARBA" id="ARBA00023133"/>
    </source>
</evidence>
<keyword evidence="6" id="KW-0149">Chlorophyll biosynthesis</keyword>
<dbReference type="PANTHER" id="PTHR11458">
    <property type="entry name" value="DELTA-AMINOLEVULINIC ACID DEHYDRATASE"/>
    <property type="match status" value="1"/>
</dbReference>
<keyword evidence="14" id="KW-1185">Reference proteome</keyword>
<keyword evidence="8" id="KW-0627">Porphyrin biosynthesis</keyword>
<dbReference type="InterPro" id="IPR027417">
    <property type="entry name" value="P-loop_NTPase"/>
</dbReference>
<evidence type="ECO:0000313" key="13">
    <source>
        <dbReference type="EMBL" id="KAF0925091.1"/>
    </source>
</evidence>
<accession>A0A6G1EK94</accession>
<evidence type="ECO:0000256" key="6">
    <source>
        <dbReference type="ARBA" id="ARBA00023171"/>
    </source>
</evidence>
<dbReference type="GO" id="GO:0015995">
    <property type="term" value="P:chlorophyll biosynthetic process"/>
    <property type="evidence" value="ECO:0007669"/>
    <property type="project" value="UniProtKB-KW"/>
</dbReference>
<dbReference type="EMBL" id="SPHZ02000003">
    <property type="protein sequence ID" value="KAF0925091.1"/>
    <property type="molecule type" value="Genomic_DNA"/>
</dbReference>
<dbReference type="SUPFAM" id="SSF52058">
    <property type="entry name" value="L domain-like"/>
    <property type="match status" value="1"/>
</dbReference>
<evidence type="ECO:0000256" key="11">
    <source>
        <dbReference type="ARBA" id="ARBA00047651"/>
    </source>
</evidence>
<dbReference type="Proteomes" id="UP000479710">
    <property type="component" value="Unassembled WGS sequence"/>
</dbReference>
<dbReference type="SUPFAM" id="SSF52540">
    <property type="entry name" value="P-loop containing nucleoside triphosphate hydrolases"/>
    <property type="match status" value="1"/>
</dbReference>
<dbReference type="AlphaFoldDB" id="A0A6G1EK94"/>
<evidence type="ECO:0000256" key="2">
    <source>
        <dbReference type="ARBA" id="ARBA00008055"/>
    </source>
</evidence>
<keyword evidence="7" id="KW-0456">Lyase</keyword>
<evidence type="ECO:0000256" key="1">
    <source>
        <dbReference type="ARBA" id="ARBA00004694"/>
    </source>
</evidence>
<name>A0A6G1EK94_9ORYZ</name>
<sequence>MMSSIAGAAVVAGLRGLAHPIISNVSSRASRYIGVDMVREMEDLETIILPQLDLIIASAESQSQHVKNIVQKWLRRLKDREWEQFLAPLCSAEFNKGIRILVTSRSNELPSVLNCRKTIALEDIEENDFLTFFRYYALGCVIIGDEELEEELQGIGDDIARKLQRSPLEAKAVASRLSRMLDVEIWKDARDSKQLDGNIMENLLWSYQHLGPQLVWKHDTYKNNNVDLEVLEGLEPSSRLNELAIEENLPSSLQYFVRCHSLALLNLTGLKKMSPLPENLTSLKFGGCSSLRFISKEEEEQGANSADATREEALQPLMRSTELETLTEILGLDGSELERFQACFQEHQYLVPTVSTRHRDVAQLVLPLTLRRLELSICNITDCALSDCLRSLTSLKELALFQITTLSALPSKQVMENLPMLSSVDITSCQSLCSVVGLGAIASLEKLAVSFCPSLELSESSILSSQLKELTVRGCTIRDGFLHDGLSKLVSLEIFKCRTPSVLQVSAWPSLKCLTLCDCLDVGFLGGLHALESLQDVQLVLPNLGADSFTGCKGNWKSLRIRTSSLLQVLLSVEGFAPPMVLTIEGCQESDFSLEGIPNLSSIIGLSFMNCKVQSISAMKDLTSLETLALFDCPFLRSLPELPPSVQCLDIFGCQILEKSTVCTSCKVATGEEDTPIGAMPGCFRLGWRHGLLDEVYKSRDVGVNSFVLFPKVPDGLKSQTGDEAYNDNGLVPRTIRLLKDKYPDIARAGADAVSPSDMMDGRVGAIRAALDAEGLYDVSIMSYTAKYASSFCGPFREALDSNPRFGDKKTYQMNPANYREALIETAADEAEGADILLVSGEYSMIKAGGVLKMVDEEKVMMESLLCLRRAGADIILTYFARQAANVLSGMRPSN</sequence>
<comment type="function">
    <text evidence="9">Catalyzes an early step in the biosynthesis of tetrapyrroles. Binds two molecules of 5-aminolevulinate per subunit, each at a distinct site, and catalyzes their condensation to form porphobilinogen.</text>
</comment>
<dbReference type="SUPFAM" id="SSF51569">
    <property type="entry name" value="Aldolase"/>
    <property type="match status" value="1"/>
</dbReference>
<dbReference type="UniPathway" id="UPA00251">
    <property type="reaction ID" value="UER00318"/>
</dbReference>
<dbReference type="PANTHER" id="PTHR11458:SF2">
    <property type="entry name" value="DELTA-AMINOLEVULINIC ACID DEHYDRATASE"/>
    <property type="match status" value="1"/>
</dbReference>
<organism evidence="13 14">
    <name type="scientific">Oryza meyeriana var. granulata</name>
    <dbReference type="NCBI Taxonomy" id="110450"/>
    <lineage>
        <taxon>Eukaryota</taxon>
        <taxon>Viridiplantae</taxon>
        <taxon>Streptophyta</taxon>
        <taxon>Embryophyta</taxon>
        <taxon>Tracheophyta</taxon>
        <taxon>Spermatophyta</taxon>
        <taxon>Magnoliopsida</taxon>
        <taxon>Liliopsida</taxon>
        <taxon>Poales</taxon>
        <taxon>Poaceae</taxon>
        <taxon>BOP clade</taxon>
        <taxon>Oryzoideae</taxon>
        <taxon>Oryzeae</taxon>
        <taxon>Oryzinae</taxon>
        <taxon>Oryza</taxon>
        <taxon>Oryza meyeriana</taxon>
    </lineage>
</organism>
<dbReference type="GO" id="GO:0004655">
    <property type="term" value="F:porphobilinogen synthase activity"/>
    <property type="evidence" value="ECO:0007669"/>
    <property type="project" value="UniProtKB-EC"/>
</dbReference>
<dbReference type="InterPro" id="IPR032675">
    <property type="entry name" value="LRR_dom_sf"/>
</dbReference>
<comment type="caution">
    <text evidence="13">The sequence shown here is derived from an EMBL/GenBank/DDBJ whole genome shotgun (WGS) entry which is preliminary data.</text>
</comment>
<evidence type="ECO:0000313" key="14">
    <source>
        <dbReference type="Proteomes" id="UP000479710"/>
    </source>
</evidence>
<evidence type="ECO:0000256" key="9">
    <source>
        <dbReference type="ARBA" id="ARBA00025628"/>
    </source>
</evidence>
<dbReference type="OrthoDB" id="1530at2759"/>
<comment type="similarity">
    <text evidence="2 12">Belongs to the ALAD family.</text>
</comment>
<proteinExistence type="inferred from homology"/>
<reference evidence="13 14" key="1">
    <citation type="submission" date="2019-11" db="EMBL/GenBank/DDBJ databases">
        <title>Whole genome sequence of Oryza granulata.</title>
        <authorList>
            <person name="Li W."/>
        </authorList>
    </citation>
    <scope>NUCLEOTIDE SEQUENCE [LARGE SCALE GENOMIC DNA]</scope>
    <source>
        <strain evidence="14">cv. Menghai</strain>
        <tissue evidence="13">Leaf</tissue>
    </source>
</reference>
<evidence type="ECO:0000256" key="10">
    <source>
        <dbReference type="ARBA" id="ARBA00032837"/>
    </source>
</evidence>
<dbReference type="GO" id="GO:0005829">
    <property type="term" value="C:cytosol"/>
    <property type="evidence" value="ECO:0007669"/>
    <property type="project" value="TreeGrafter"/>
</dbReference>
<evidence type="ECO:0000256" key="8">
    <source>
        <dbReference type="ARBA" id="ARBA00023244"/>
    </source>
</evidence>
<dbReference type="Pfam" id="PF00490">
    <property type="entry name" value="ALAD"/>
    <property type="match status" value="2"/>
</dbReference>
<dbReference type="InterPro" id="IPR001731">
    <property type="entry name" value="ALAD"/>
</dbReference>
<evidence type="ECO:0000256" key="7">
    <source>
        <dbReference type="ARBA" id="ARBA00023239"/>
    </source>
</evidence>
<dbReference type="GO" id="GO:0006782">
    <property type="term" value="P:protoporphyrinogen IX biosynthetic process"/>
    <property type="evidence" value="ECO:0007669"/>
    <property type="project" value="UniProtKB-UniPathway"/>
</dbReference>
<dbReference type="PRINTS" id="PR00144">
    <property type="entry name" value="DALDHYDRTASE"/>
</dbReference>
<evidence type="ECO:0000256" key="3">
    <source>
        <dbReference type="ARBA" id="ARBA00012053"/>
    </source>
</evidence>
<dbReference type="InterPro" id="IPR013785">
    <property type="entry name" value="Aldolase_TIM"/>
</dbReference>
<dbReference type="Gene3D" id="3.80.10.10">
    <property type="entry name" value="Ribonuclease Inhibitor"/>
    <property type="match status" value="1"/>
</dbReference>
<dbReference type="GO" id="GO:0008270">
    <property type="term" value="F:zinc ion binding"/>
    <property type="evidence" value="ECO:0007669"/>
    <property type="project" value="TreeGrafter"/>
</dbReference>
<dbReference type="EC" id="4.2.1.24" evidence="3"/>
<comment type="pathway">
    <text evidence="1">Porphyrin-containing compound metabolism; protoporphyrin-IX biosynthesis; coproporphyrinogen-III from 5-aminolevulinate: step 1/4.</text>
</comment>
<protein>
    <recommendedName>
        <fullName evidence="3">porphobilinogen synthase</fullName>
        <ecNumber evidence="3">4.2.1.24</ecNumber>
    </recommendedName>
    <alternativeName>
        <fullName evidence="10">Porphobilinogen synthase</fullName>
    </alternativeName>
</protein>